<keyword evidence="3" id="KW-1185">Reference proteome</keyword>
<dbReference type="PANTHER" id="PTHR33480:SF1">
    <property type="entry name" value="TYR RECOMBINASE DOMAIN-CONTAINING PROTEIN"/>
    <property type="match status" value="1"/>
</dbReference>
<proteinExistence type="predicted"/>
<dbReference type="Proteomes" id="UP000828390">
    <property type="component" value="Unassembled WGS sequence"/>
</dbReference>
<feature type="compositionally biased region" description="Polar residues" evidence="1">
    <location>
        <begin position="308"/>
        <end position="322"/>
    </location>
</feature>
<feature type="region of interest" description="Disordered" evidence="1">
    <location>
        <begin position="308"/>
        <end position="344"/>
    </location>
</feature>
<protein>
    <submittedName>
        <fullName evidence="2">Uncharacterized protein</fullName>
    </submittedName>
</protein>
<evidence type="ECO:0000256" key="1">
    <source>
        <dbReference type="SAM" id="MobiDB-lite"/>
    </source>
</evidence>
<gene>
    <name evidence="2" type="ORF">DPMN_193207</name>
</gene>
<dbReference type="PANTHER" id="PTHR33480">
    <property type="entry name" value="SET DOMAIN-CONTAINING PROTEIN-RELATED"/>
    <property type="match status" value="1"/>
</dbReference>
<sequence>SRLYQCNTVEKIHNDVSDDGSITLMVTSNSDKVPESTSTHLNQTSSKAIAHGGTHIQTSITKTGEESRLYQCYTVEQIHNDVSDDGSITLMVTSKSDNVPESTSTHLNQTSSKAIAHGGAHIKTSITKTGEESRLYQCNAVEQIHNDVSDDESITLMVTSESDNVPESTSTHLNQTSSKAIAHRGAHFETSITKTGEGPSSVDSGVNGIMGAASELKQGSVMDILGGFSSSKPSCTGSSQTASEKTFTATLISVPGIGSKSDLGESVVSNTAETKSRLYQCNAVEQIHNDVSDDGSITLMVTSTSDYVPESTSTHLNQTSSKAIEHRGTRIQSSTTKTRKGKPKRPCPFCGFFSSKLPDHMKSQHKTEKEVIEAMKLPKKEQANAFADLRKKGIYLENMKQIRNGSKTNLIRERQQGNDDIVSCSVCKAFLSKTSFYKHKKICQTADKETISSAINVTVLQENKGGKYVEYTAQVLSRFRDNDVGNMCRSEQHIIEFGFHQYIAKGSKHNKEAEKKKSLMTMLRQIAKLFLDFKDTYKHRTKKDCISITEMFIRDNFEYLKEVLQCRKDSANDLNLSLGYAMKKFAKFLHDKYTTVGKDEQANEHMKFHHILTHNWPILFGEMEYQAVIARTNTRKPKELPEEEDVKILMNYMQNQITELTSDRYKFTSSDEFATLRNVLLCRVTLFNARRGGEPSRLTLQQWAEAENGDWVGNFEDSGLLDEDREILKTMKVAYQTGKRDDSLVPVLFPDDTITGLRMIADPEIRKDGGVNKYNKFLFPSTNLSDKHVNGSDSIRAVCTKAGVNTITATKFRHRVSTKYAQIETNKQHRDAFFRHMGHSDSINRNVYQCPPAVIEVTKVGRFLQNIDSEAKNGRCNQEIDSQSKVSGSHNDSAGIHVAVASKLKGSDHSELSSSQLSALDDADISTSLVPRVEEHADENSCHELCKDNDADRVLPKPTTDNDSVPKRQCLSSIAVIATPVNDNTVRRCNKLALIKAIPRLGQGRNSAPANTKYSVLKNCYPVPVEYDARVILEKISIPANEYVRIKVGQKWNSTNINASNGKVKDQNSKRVQPSVRILKGESQNNVCVKQTDNVPEVDAFVRTQQSQDLSRIGSVVRVQQEKQSTAVQDIVGVRLKNSAPVGNVFHLSNSHNTALENRAMLRKPSASVNDAFQDTMRQDGNRTPADNNQKNNSDKGSTQVERTWNTLCRKERRYTVWRNEDTQRLNNYFSRTVHDISRWDPKGNLPGYAEIRKFINCNPDIHADIPLAERLKVIHAKLFNERNKSRRMAKRYSTQMK</sequence>
<comment type="caution">
    <text evidence="2">The sequence shown here is derived from an EMBL/GenBank/DDBJ whole genome shotgun (WGS) entry which is preliminary data.</text>
</comment>
<dbReference type="EMBL" id="JAIWYP010000018">
    <property type="protein sequence ID" value="KAH3692871.1"/>
    <property type="molecule type" value="Genomic_DNA"/>
</dbReference>
<reference evidence="2" key="1">
    <citation type="journal article" date="2019" name="bioRxiv">
        <title>The Genome of the Zebra Mussel, Dreissena polymorpha: A Resource for Invasive Species Research.</title>
        <authorList>
            <person name="McCartney M.A."/>
            <person name="Auch B."/>
            <person name="Kono T."/>
            <person name="Mallez S."/>
            <person name="Zhang Y."/>
            <person name="Obille A."/>
            <person name="Becker A."/>
            <person name="Abrahante J.E."/>
            <person name="Garbe J."/>
            <person name="Badalamenti J.P."/>
            <person name="Herman A."/>
            <person name="Mangelson H."/>
            <person name="Liachko I."/>
            <person name="Sullivan S."/>
            <person name="Sone E.D."/>
            <person name="Koren S."/>
            <person name="Silverstein K.A.T."/>
            <person name="Beckman K.B."/>
            <person name="Gohl D.M."/>
        </authorList>
    </citation>
    <scope>NUCLEOTIDE SEQUENCE</scope>
    <source>
        <strain evidence="2">Duluth1</strain>
        <tissue evidence="2">Whole animal</tissue>
    </source>
</reference>
<feature type="compositionally biased region" description="Polar residues" evidence="1">
    <location>
        <begin position="1185"/>
        <end position="1203"/>
    </location>
</feature>
<organism evidence="2 3">
    <name type="scientific">Dreissena polymorpha</name>
    <name type="common">Zebra mussel</name>
    <name type="synonym">Mytilus polymorpha</name>
    <dbReference type="NCBI Taxonomy" id="45954"/>
    <lineage>
        <taxon>Eukaryota</taxon>
        <taxon>Metazoa</taxon>
        <taxon>Spiralia</taxon>
        <taxon>Lophotrochozoa</taxon>
        <taxon>Mollusca</taxon>
        <taxon>Bivalvia</taxon>
        <taxon>Autobranchia</taxon>
        <taxon>Heteroconchia</taxon>
        <taxon>Euheterodonta</taxon>
        <taxon>Imparidentia</taxon>
        <taxon>Neoheterodontei</taxon>
        <taxon>Myida</taxon>
        <taxon>Dreissenoidea</taxon>
        <taxon>Dreissenidae</taxon>
        <taxon>Dreissena</taxon>
    </lineage>
</organism>
<accession>A0A9D3Y6P7</accession>
<feature type="non-terminal residue" evidence="2">
    <location>
        <position position="1298"/>
    </location>
</feature>
<feature type="region of interest" description="Disordered" evidence="1">
    <location>
        <begin position="1177"/>
        <end position="1203"/>
    </location>
</feature>
<evidence type="ECO:0000313" key="2">
    <source>
        <dbReference type="EMBL" id="KAH3692871.1"/>
    </source>
</evidence>
<reference evidence="2" key="2">
    <citation type="submission" date="2020-11" db="EMBL/GenBank/DDBJ databases">
        <authorList>
            <person name="McCartney M.A."/>
            <person name="Auch B."/>
            <person name="Kono T."/>
            <person name="Mallez S."/>
            <person name="Becker A."/>
            <person name="Gohl D.M."/>
            <person name="Silverstein K.A.T."/>
            <person name="Koren S."/>
            <person name="Bechman K.B."/>
            <person name="Herman A."/>
            <person name="Abrahante J.E."/>
            <person name="Garbe J."/>
        </authorList>
    </citation>
    <scope>NUCLEOTIDE SEQUENCE</scope>
    <source>
        <strain evidence="2">Duluth1</strain>
        <tissue evidence="2">Whole animal</tissue>
    </source>
</reference>
<evidence type="ECO:0000313" key="3">
    <source>
        <dbReference type="Proteomes" id="UP000828390"/>
    </source>
</evidence>
<name>A0A9D3Y6P7_DREPO</name>